<protein>
    <submittedName>
        <fullName evidence="1">Oidioi.mRNA.OKI2018_I69.YSR.g17086.t1.cds</fullName>
    </submittedName>
</protein>
<organism evidence="1 2">
    <name type="scientific">Oikopleura dioica</name>
    <name type="common">Tunicate</name>
    <dbReference type="NCBI Taxonomy" id="34765"/>
    <lineage>
        <taxon>Eukaryota</taxon>
        <taxon>Metazoa</taxon>
        <taxon>Chordata</taxon>
        <taxon>Tunicata</taxon>
        <taxon>Appendicularia</taxon>
        <taxon>Copelata</taxon>
        <taxon>Oikopleuridae</taxon>
        <taxon>Oikopleura</taxon>
    </lineage>
</organism>
<keyword evidence="2" id="KW-1185">Reference proteome</keyword>
<dbReference type="EMBL" id="OU015570">
    <property type="protein sequence ID" value="CAG5101435.1"/>
    <property type="molecule type" value="Genomic_DNA"/>
</dbReference>
<name>A0ABN7SMC9_OIKDI</name>
<dbReference type="Proteomes" id="UP001158576">
    <property type="component" value="Chromosome YSR"/>
</dbReference>
<evidence type="ECO:0000313" key="1">
    <source>
        <dbReference type="EMBL" id="CAG5101435.1"/>
    </source>
</evidence>
<sequence length="110" mass="12287">MASMCLVISNMRLYIRVCTDAIKNARDEEVRVTEELREELLVWLKSKYITKTRSWLEPGVVAAKTVISTDASSFAGGIVINDLGINETITWSEGDAIARSAIHLKEAWES</sequence>
<reference evidence="1 2" key="1">
    <citation type="submission" date="2021-04" db="EMBL/GenBank/DDBJ databases">
        <authorList>
            <person name="Bliznina A."/>
        </authorList>
    </citation>
    <scope>NUCLEOTIDE SEQUENCE [LARGE SCALE GENOMIC DNA]</scope>
</reference>
<proteinExistence type="predicted"/>
<evidence type="ECO:0000313" key="2">
    <source>
        <dbReference type="Proteomes" id="UP001158576"/>
    </source>
</evidence>
<accession>A0ABN7SMC9</accession>
<gene>
    <name evidence="1" type="ORF">OKIOD_LOCUS8644</name>
</gene>